<protein>
    <submittedName>
        <fullName evidence="1">Uncharacterized protein</fullName>
    </submittedName>
</protein>
<dbReference type="EMBL" id="CM045869">
    <property type="protein sequence ID" value="KAI7955204.1"/>
    <property type="molecule type" value="Genomic_DNA"/>
</dbReference>
<proteinExistence type="predicted"/>
<reference evidence="2" key="2">
    <citation type="journal article" date="2018" name="Mol. Plant Microbe Interact.">
        <title>Genome sequence resources for the wheat stripe rust pathogen (Puccinia striiformis f. sp. tritici) and the barley stripe rust pathogen (Puccinia striiformis f. sp. hordei).</title>
        <authorList>
            <person name="Xia C."/>
            <person name="Wang M."/>
            <person name="Yin C."/>
            <person name="Cornejo O.E."/>
            <person name="Hulbert S.H."/>
            <person name="Chen X."/>
        </authorList>
    </citation>
    <scope>NUCLEOTIDE SEQUENCE [LARGE SCALE GENOMIC DNA]</scope>
    <source>
        <strain evidence="2">93-210</strain>
    </source>
</reference>
<reference evidence="1 2" key="3">
    <citation type="journal article" date="2022" name="Microbiol. Spectr.">
        <title>Folding features and dynamics of 3D genome architecture in plant fungal pathogens.</title>
        <authorList>
            <person name="Xia C."/>
        </authorList>
    </citation>
    <scope>NUCLEOTIDE SEQUENCE [LARGE SCALE GENOMIC DNA]</scope>
    <source>
        <strain evidence="1 2">93-210</strain>
    </source>
</reference>
<comment type="caution">
    <text evidence="1">The sequence shown here is derived from an EMBL/GenBank/DDBJ whole genome shotgun (WGS) entry which is preliminary data.</text>
</comment>
<sequence>MPWYSLAEQILSGKTVISEQFSSALNNNKNEEPKGPKIIASSTITGTPASPIQPLVSKRNNEMTMSLDADNNTLHMASPSSES</sequence>
<accession>A0ACC0ELX6</accession>
<dbReference type="Proteomes" id="UP001060170">
    <property type="component" value="Chromosome 5"/>
</dbReference>
<evidence type="ECO:0000313" key="1">
    <source>
        <dbReference type="EMBL" id="KAI7955204.1"/>
    </source>
</evidence>
<evidence type="ECO:0000313" key="2">
    <source>
        <dbReference type="Proteomes" id="UP001060170"/>
    </source>
</evidence>
<organism evidence="1 2">
    <name type="scientific">Puccinia striiformis f. sp. tritici</name>
    <dbReference type="NCBI Taxonomy" id="168172"/>
    <lineage>
        <taxon>Eukaryota</taxon>
        <taxon>Fungi</taxon>
        <taxon>Dikarya</taxon>
        <taxon>Basidiomycota</taxon>
        <taxon>Pucciniomycotina</taxon>
        <taxon>Pucciniomycetes</taxon>
        <taxon>Pucciniales</taxon>
        <taxon>Pucciniaceae</taxon>
        <taxon>Puccinia</taxon>
    </lineage>
</organism>
<reference evidence="2" key="1">
    <citation type="journal article" date="2018" name="BMC Genomics">
        <title>Genomic insights into host adaptation between the wheat stripe rust pathogen (Puccinia striiformis f. sp. tritici) and the barley stripe rust pathogen (Puccinia striiformis f. sp. hordei).</title>
        <authorList>
            <person name="Xia C."/>
            <person name="Wang M."/>
            <person name="Yin C."/>
            <person name="Cornejo O.E."/>
            <person name="Hulbert S.H."/>
            <person name="Chen X."/>
        </authorList>
    </citation>
    <scope>NUCLEOTIDE SEQUENCE [LARGE SCALE GENOMIC DNA]</scope>
    <source>
        <strain evidence="2">93-210</strain>
    </source>
</reference>
<name>A0ACC0ELX6_9BASI</name>
<gene>
    <name evidence="1" type="ORF">MJO28_005604</name>
</gene>
<keyword evidence="2" id="KW-1185">Reference proteome</keyword>